<feature type="region of interest" description="Disordered" evidence="1">
    <location>
        <begin position="181"/>
        <end position="232"/>
    </location>
</feature>
<dbReference type="Proteomes" id="UP001221898">
    <property type="component" value="Unassembled WGS sequence"/>
</dbReference>
<name>A0AAD7RGE1_9TELE</name>
<comment type="caution">
    <text evidence="2">The sequence shown here is derived from an EMBL/GenBank/DDBJ whole genome shotgun (WGS) entry which is preliminary data.</text>
</comment>
<proteinExistence type="predicted"/>
<evidence type="ECO:0008006" key="4">
    <source>
        <dbReference type="Google" id="ProtNLM"/>
    </source>
</evidence>
<organism evidence="2 3">
    <name type="scientific">Aldrovandia affinis</name>
    <dbReference type="NCBI Taxonomy" id="143900"/>
    <lineage>
        <taxon>Eukaryota</taxon>
        <taxon>Metazoa</taxon>
        <taxon>Chordata</taxon>
        <taxon>Craniata</taxon>
        <taxon>Vertebrata</taxon>
        <taxon>Euteleostomi</taxon>
        <taxon>Actinopterygii</taxon>
        <taxon>Neopterygii</taxon>
        <taxon>Teleostei</taxon>
        <taxon>Notacanthiformes</taxon>
        <taxon>Halosauridae</taxon>
        <taxon>Aldrovandia</taxon>
    </lineage>
</organism>
<evidence type="ECO:0000313" key="3">
    <source>
        <dbReference type="Proteomes" id="UP001221898"/>
    </source>
</evidence>
<dbReference type="AlphaFoldDB" id="A0AAD7RGE1"/>
<sequence>MPFGLCNMPATFELRHRPGRRHGNADALSWRPCAAAGCEHCPRQEAQAQLALTVATLRAVDGEASWLPLSPGQVQTRRLFMCGVGWQPENGRSGRTWPPLTPRRRRTTLSGVASRRGTLDLVVERIGVDILSPFAVTNSSNKSILVAMDYFTKWPEVYAVPDQSATTTAGRVVEEMWSVHSPPPRQRMRHLDSIPPHSTGVPGGDRRRTLRRQRAPPHLNDFVLDSGVAGDG</sequence>
<dbReference type="InterPro" id="IPR012337">
    <property type="entry name" value="RNaseH-like_sf"/>
</dbReference>
<gene>
    <name evidence="2" type="ORF">AAFF_G00244340</name>
</gene>
<reference evidence="2" key="1">
    <citation type="journal article" date="2023" name="Science">
        <title>Genome structures resolve the early diversification of teleost fishes.</title>
        <authorList>
            <person name="Parey E."/>
            <person name="Louis A."/>
            <person name="Montfort J."/>
            <person name="Bouchez O."/>
            <person name="Roques C."/>
            <person name="Iampietro C."/>
            <person name="Lluch J."/>
            <person name="Castinel A."/>
            <person name="Donnadieu C."/>
            <person name="Desvignes T."/>
            <person name="Floi Bucao C."/>
            <person name="Jouanno E."/>
            <person name="Wen M."/>
            <person name="Mejri S."/>
            <person name="Dirks R."/>
            <person name="Jansen H."/>
            <person name="Henkel C."/>
            <person name="Chen W.J."/>
            <person name="Zahm M."/>
            <person name="Cabau C."/>
            <person name="Klopp C."/>
            <person name="Thompson A.W."/>
            <person name="Robinson-Rechavi M."/>
            <person name="Braasch I."/>
            <person name="Lecointre G."/>
            <person name="Bobe J."/>
            <person name="Postlethwait J.H."/>
            <person name="Berthelot C."/>
            <person name="Roest Crollius H."/>
            <person name="Guiguen Y."/>
        </authorList>
    </citation>
    <scope>NUCLEOTIDE SEQUENCE</scope>
    <source>
        <strain evidence="2">NC1722</strain>
    </source>
</reference>
<evidence type="ECO:0000256" key="1">
    <source>
        <dbReference type="SAM" id="MobiDB-lite"/>
    </source>
</evidence>
<keyword evidence="3" id="KW-1185">Reference proteome</keyword>
<accession>A0AAD7RGE1</accession>
<protein>
    <recommendedName>
        <fullName evidence="4">Integrase catalytic domain-containing protein</fullName>
    </recommendedName>
</protein>
<dbReference type="SUPFAM" id="SSF53098">
    <property type="entry name" value="Ribonuclease H-like"/>
    <property type="match status" value="1"/>
</dbReference>
<dbReference type="EMBL" id="JAINUG010000325">
    <property type="protein sequence ID" value="KAJ8378299.1"/>
    <property type="molecule type" value="Genomic_DNA"/>
</dbReference>
<dbReference type="GO" id="GO:0003676">
    <property type="term" value="F:nucleic acid binding"/>
    <property type="evidence" value="ECO:0007669"/>
    <property type="project" value="InterPro"/>
</dbReference>
<dbReference type="InterPro" id="IPR036397">
    <property type="entry name" value="RNaseH_sf"/>
</dbReference>
<dbReference type="Gene3D" id="3.30.420.10">
    <property type="entry name" value="Ribonuclease H-like superfamily/Ribonuclease H"/>
    <property type="match status" value="1"/>
</dbReference>
<evidence type="ECO:0000313" key="2">
    <source>
        <dbReference type="EMBL" id="KAJ8378299.1"/>
    </source>
</evidence>